<proteinExistence type="predicted"/>
<evidence type="ECO:0000313" key="2">
    <source>
        <dbReference type="Proteomes" id="UP000420635"/>
    </source>
</evidence>
<name>A0A646HL75_9BACT</name>
<evidence type="ECO:0000313" key="1">
    <source>
        <dbReference type="EMBL" id="MQN90873.1"/>
    </source>
</evidence>
<sequence>MKKFFTMLVGLQLLMLFVGCDSLSPSERLLVGKWYVQREDTVEGTEVMQELNEVFKDDKTCEAKAISRYKMKDEELDFYTVVTLEYSLKGNWEIKDKLFTEKFNHVEVSVRDVDFEGADVTSDLAQLKEAKESTKKTAYYEMAVPLKKALLGDVGAVKIKKLNEEQFVVVNKDNKVVEYKRVAD</sequence>
<dbReference type="RefSeq" id="WP_153113354.1">
    <property type="nucleotide sequence ID" value="NZ_JAHOEU010000118.1"/>
</dbReference>
<dbReference type="AlphaFoldDB" id="A0A646HL75"/>
<dbReference type="Proteomes" id="UP000420635">
    <property type="component" value="Unassembled WGS sequence"/>
</dbReference>
<accession>A0A646HL75</accession>
<protein>
    <submittedName>
        <fullName evidence="1">Uncharacterized protein</fullName>
    </submittedName>
</protein>
<reference evidence="2" key="1">
    <citation type="submission" date="2019-09" db="EMBL/GenBank/DDBJ databases">
        <title>Distinct polysaccharide growth profiles of human intestinal Prevotella copri isolates.</title>
        <authorList>
            <person name="Fehlner-Peach H."/>
            <person name="Magnabosco C."/>
            <person name="Raghavan V."/>
            <person name="Scher J.U."/>
            <person name="Tett A."/>
            <person name="Cox L.M."/>
            <person name="Gottsegen C."/>
            <person name="Watters A."/>
            <person name="Wiltshire- Gordon J.D."/>
            <person name="Segata N."/>
            <person name="Bonneau R."/>
            <person name="Littman D.R."/>
        </authorList>
    </citation>
    <scope>NUCLEOTIDE SEQUENCE [LARGE SCALE GENOMIC DNA]</scope>
    <source>
        <strain evidence="2">iP54</strain>
    </source>
</reference>
<comment type="caution">
    <text evidence="1">The sequence shown here is derived from an EMBL/GenBank/DDBJ whole genome shotgun (WGS) entry which is preliminary data.</text>
</comment>
<organism evidence="1 2">
    <name type="scientific">Segatella copri</name>
    <dbReference type="NCBI Taxonomy" id="165179"/>
    <lineage>
        <taxon>Bacteria</taxon>
        <taxon>Pseudomonadati</taxon>
        <taxon>Bacteroidota</taxon>
        <taxon>Bacteroidia</taxon>
        <taxon>Bacteroidales</taxon>
        <taxon>Prevotellaceae</taxon>
        <taxon>Segatella</taxon>
    </lineage>
</organism>
<gene>
    <name evidence="1" type="ORF">F7D59_13705</name>
</gene>
<dbReference type="PROSITE" id="PS51257">
    <property type="entry name" value="PROKAR_LIPOPROTEIN"/>
    <property type="match status" value="1"/>
</dbReference>
<dbReference type="EMBL" id="VZBQ01000139">
    <property type="protein sequence ID" value="MQN90873.1"/>
    <property type="molecule type" value="Genomic_DNA"/>
</dbReference>